<sequence length="59" mass="7058">MHYKSGAQVEKNYYNCAQENRKVPYENAFLVYWLNLEGLVLRASKNRENPLVFLVLLYF</sequence>
<gene>
    <name evidence="1" type="ORF">DJ66_1290</name>
</gene>
<keyword evidence="2" id="KW-1185">Reference proteome</keyword>
<reference evidence="1 2" key="1">
    <citation type="journal article" date="2015" name="Phytopathology">
        <title>Genomes of Candidatus Liberibacter solanacearum haplotype A from New Zealand and the USA suggest significant genome plasticity in the species.</title>
        <authorList>
            <person name="Thompson S.M."/>
            <person name="Johnson C.P."/>
            <person name="Lu A.Y."/>
            <person name="Frampton R.A."/>
            <person name="Sullivan K.L."/>
            <person name="Fiers M.W."/>
            <person name="Crowhurst R.N."/>
            <person name="Pitman A.R."/>
            <person name="Scott I."/>
            <person name="Gudmestad N.C."/>
            <person name="Smith G.R."/>
        </authorList>
    </citation>
    <scope>NUCLEOTIDE SEQUENCE [LARGE SCALE GENOMIC DNA]</scope>
    <source>
        <strain evidence="1 2">LsoNZ1</strain>
    </source>
</reference>
<proteinExistence type="predicted"/>
<accession>A0A0F4VIQ5</accession>
<evidence type="ECO:0000313" key="2">
    <source>
        <dbReference type="Proteomes" id="UP000033731"/>
    </source>
</evidence>
<dbReference type="Proteomes" id="UP000033731">
    <property type="component" value="Unassembled WGS sequence"/>
</dbReference>
<organism evidence="1 2">
    <name type="scientific">Candidatus Liberibacter solanacearum</name>
    <dbReference type="NCBI Taxonomy" id="556287"/>
    <lineage>
        <taxon>Bacteria</taxon>
        <taxon>Pseudomonadati</taxon>
        <taxon>Pseudomonadota</taxon>
        <taxon>Alphaproteobacteria</taxon>
        <taxon>Hyphomicrobiales</taxon>
        <taxon>Rhizobiaceae</taxon>
        <taxon>Liberibacter</taxon>
    </lineage>
</organism>
<comment type="caution">
    <text evidence="1">The sequence shown here is derived from an EMBL/GenBank/DDBJ whole genome shotgun (WGS) entry which is preliminary data.</text>
</comment>
<evidence type="ECO:0000313" key="1">
    <source>
        <dbReference type="EMBL" id="KJZ81393.1"/>
    </source>
</evidence>
<dbReference type="EMBL" id="JMTK01000005">
    <property type="protein sequence ID" value="KJZ81393.1"/>
    <property type="molecule type" value="Genomic_DNA"/>
</dbReference>
<name>A0A0F4VIQ5_9HYPH</name>
<protein>
    <submittedName>
        <fullName evidence="1">Uncharacterized protein</fullName>
    </submittedName>
</protein>
<dbReference type="AlphaFoldDB" id="A0A0F4VIQ5"/>